<evidence type="ECO:0000313" key="4">
    <source>
        <dbReference type="Proteomes" id="UP000295132"/>
    </source>
</evidence>
<accession>A0A4R5VIV1</accession>
<organism evidence="3 4">
    <name type="scientific">Bacillus salipaludis</name>
    <dbReference type="NCBI Taxonomy" id="2547811"/>
    <lineage>
        <taxon>Bacteria</taxon>
        <taxon>Bacillati</taxon>
        <taxon>Bacillota</taxon>
        <taxon>Bacilli</taxon>
        <taxon>Bacillales</taxon>
        <taxon>Bacillaceae</taxon>
        <taxon>Bacillus</taxon>
    </lineage>
</organism>
<keyword evidence="1" id="KW-1133">Transmembrane helix</keyword>
<gene>
    <name evidence="3" type="ORF">E2K98_30335</name>
    <name evidence="2" type="ORF">RCG21_16665</name>
</gene>
<sequence>MAAFLIVLKWQVNLRKTKYMSLVLPFYGNVEVVNLYRGDKVMGIILTLFYGFIGLVVLFLIIAYAVSAGIDNSKQVKALRSELKEIKKQLNN</sequence>
<keyword evidence="5" id="KW-1185">Reference proteome</keyword>
<proteinExistence type="predicted"/>
<dbReference type="RefSeq" id="WP_165976445.1">
    <property type="nucleotide sequence ID" value="NZ_JAVGVR010000001.1"/>
</dbReference>
<feature type="transmembrane region" description="Helical" evidence="1">
    <location>
        <begin position="41"/>
        <end position="66"/>
    </location>
</feature>
<evidence type="ECO:0000313" key="2">
    <source>
        <dbReference type="EMBL" id="MDQ6597970.1"/>
    </source>
</evidence>
<evidence type="ECO:0000313" key="5">
    <source>
        <dbReference type="Proteomes" id="UP001178888"/>
    </source>
</evidence>
<name>A0A4R5VIV1_9BACI</name>
<dbReference type="EMBL" id="SMYO01000076">
    <property type="protein sequence ID" value="TDK53035.1"/>
    <property type="molecule type" value="Genomic_DNA"/>
</dbReference>
<keyword evidence="1" id="KW-0812">Transmembrane</keyword>
<dbReference type="AlphaFoldDB" id="A0A4R5VIV1"/>
<reference evidence="3 4" key="1">
    <citation type="submission" date="2019-03" db="EMBL/GenBank/DDBJ databases">
        <title>Bacillus niacini sp. nov. a Nicotinate-Metabolizing Mesophile Isolated from Soil.</title>
        <authorList>
            <person name="Zhang G."/>
        </authorList>
    </citation>
    <scope>NUCLEOTIDE SEQUENCE [LARGE SCALE GENOMIC DNA]</scope>
    <source>
        <strain evidence="3 4">WN066</strain>
    </source>
</reference>
<keyword evidence="1" id="KW-0472">Membrane</keyword>
<reference evidence="2" key="2">
    <citation type="submission" date="2023-08" db="EMBL/GenBank/DDBJ databases">
        <title>Nitrogen cycling bacteria in agricultural field soils.</title>
        <authorList>
            <person name="Jang J."/>
        </authorList>
    </citation>
    <scope>NUCLEOTIDE SEQUENCE</scope>
    <source>
        <strain evidence="2">PS3-36</strain>
    </source>
</reference>
<dbReference type="Proteomes" id="UP000295132">
    <property type="component" value="Unassembled WGS sequence"/>
</dbReference>
<dbReference type="EMBL" id="JAVGVR010000001">
    <property type="protein sequence ID" value="MDQ6597970.1"/>
    <property type="molecule type" value="Genomic_DNA"/>
</dbReference>
<comment type="caution">
    <text evidence="3">The sequence shown here is derived from an EMBL/GenBank/DDBJ whole genome shotgun (WGS) entry which is preliminary data.</text>
</comment>
<evidence type="ECO:0000256" key="1">
    <source>
        <dbReference type="SAM" id="Phobius"/>
    </source>
</evidence>
<dbReference type="Proteomes" id="UP001178888">
    <property type="component" value="Unassembled WGS sequence"/>
</dbReference>
<protein>
    <submittedName>
        <fullName evidence="3">Uncharacterized protein</fullName>
    </submittedName>
</protein>
<evidence type="ECO:0000313" key="3">
    <source>
        <dbReference type="EMBL" id="TDK53035.1"/>
    </source>
</evidence>